<name>A0ACA9NV20_9GLOM</name>
<dbReference type="EMBL" id="CAJVPM010031077">
    <property type="protein sequence ID" value="CAG8678783.1"/>
    <property type="molecule type" value="Genomic_DNA"/>
</dbReference>
<keyword evidence="2" id="KW-1185">Reference proteome</keyword>
<evidence type="ECO:0000313" key="2">
    <source>
        <dbReference type="Proteomes" id="UP000789860"/>
    </source>
</evidence>
<dbReference type="Proteomes" id="UP000789860">
    <property type="component" value="Unassembled WGS sequence"/>
</dbReference>
<reference evidence="1" key="1">
    <citation type="submission" date="2021-06" db="EMBL/GenBank/DDBJ databases">
        <authorList>
            <person name="Kallberg Y."/>
            <person name="Tangrot J."/>
            <person name="Rosling A."/>
        </authorList>
    </citation>
    <scope>NUCLEOTIDE SEQUENCE</scope>
    <source>
        <strain evidence="1">AU212A</strain>
    </source>
</reference>
<feature type="non-terminal residue" evidence="1">
    <location>
        <position position="137"/>
    </location>
</feature>
<evidence type="ECO:0000313" key="1">
    <source>
        <dbReference type="EMBL" id="CAG8678783.1"/>
    </source>
</evidence>
<protein>
    <submittedName>
        <fullName evidence="1">7010_t:CDS:1</fullName>
    </submittedName>
</protein>
<comment type="caution">
    <text evidence="1">The sequence shown here is derived from an EMBL/GenBank/DDBJ whole genome shotgun (WGS) entry which is preliminary data.</text>
</comment>
<organism evidence="1 2">
    <name type="scientific">Scutellospora calospora</name>
    <dbReference type="NCBI Taxonomy" id="85575"/>
    <lineage>
        <taxon>Eukaryota</taxon>
        <taxon>Fungi</taxon>
        <taxon>Fungi incertae sedis</taxon>
        <taxon>Mucoromycota</taxon>
        <taxon>Glomeromycotina</taxon>
        <taxon>Glomeromycetes</taxon>
        <taxon>Diversisporales</taxon>
        <taxon>Gigasporaceae</taxon>
        <taxon>Scutellospora</taxon>
    </lineage>
</organism>
<proteinExistence type="predicted"/>
<sequence length="137" mass="15105">MSNTYSEDILNDPHQAGWVGAATMPGPVTRLPSGQSIPPWATDAYNNLKPFASNINTPASETGLSIYEIPPMRENNKIEFENPSLARGTKDAIIGKIKETIGKLTRKEYLKESGKDQKMWGKLEIKAAKSEGTTKRK</sequence>
<accession>A0ACA9NV20</accession>
<gene>
    <name evidence="1" type="ORF">SCALOS_LOCUS9653</name>
</gene>